<keyword evidence="3" id="KW-0560">Oxidoreductase</keyword>
<dbReference type="EMBL" id="JBIRWE010000005">
    <property type="protein sequence ID" value="MFI1965177.1"/>
    <property type="molecule type" value="Genomic_DNA"/>
</dbReference>
<evidence type="ECO:0000256" key="4">
    <source>
        <dbReference type="ARBA" id="ARBA00023004"/>
    </source>
</evidence>
<name>A0ABW7UUF8_9ACTN</name>
<dbReference type="InterPro" id="IPR014503">
    <property type="entry name" value="Clavaminate_syn-like"/>
</dbReference>
<evidence type="ECO:0000313" key="6">
    <source>
        <dbReference type="EMBL" id="MFI1965177.1"/>
    </source>
</evidence>
<protein>
    <submittedName>
        <fullName evidence="6">TauD/TfdA family dioxygenase</fullName>
    </submittedName>
</protein>
<keyword evidence="2" id="KW-0479">Metal-binding</keyword>
<evidence type="ECO:0000256" key="3">
    <source>
        <dbReference type="ARBA" id="ARBA00023002"/>
    </source>
</evidence>
<dbReference type="Pfam" id="PF02668">
    <property type="entry name" value="TauD"/>
    <property type="match status" value="1"/>
</dbReference>
<gene>
    <name evidence="6" type="ORF">ACH429_13855</name>
</gene>
<keyword evidence="7" id="KW-1185">Reference proteome</keyword>
<comment type="caution">
    <text evidence="6">The sequence shown here is derived from an EMBL/GenBank/DDBJ whole genome shotgun (WGS) entry which is preliminary data.</text>
</comment>
<evidence type="ECO:0000256" key="1">
    <source>
        <dbReference type="ARBA" id="ARBA00008425"/>
    </source>
</evidence>
<dbReference type="Gene3D" id="3.60.130.10">
    <property type="entry name" value="Clavaminate synthase-like"/>
    <property type="match status" value="1"/>
</dbReference>
<comment type="similarity">
    <text evidence="1">Belongs to the clavaminate synthase family.</text>
</comment>
<keyword evidence="4" id="KW-0408">Iron</keyword>
<feature type="domain" description="TauD/TfdA-like" evidence="5">
    <location>
        <begin position="120"/>
        <end position="378"/>
    </location>
</feature>
<evidence type="ECO:0000259" key="5">
    <source>
        <dbReference type="Pfam" id="PF02668"/>
    </source>
</evidence>
<dbReference type="InterPro" id="IPR042098">
    <property type="entry name" value="TauD-like_sf"/>
</dbReference>
<keyword evidence="6" id="KW-0223">Dioxygenase</keyword>
<reference evidence="6 7" key="1">
    <citation type="submission" date="2024-10" db="EMBL/GenBank/DDBJ databases">
        <title>The Natural Products Discovery Center: Release of the First 8490 Sequenced Strains for Exploring Actinobacteria Biosynthetic Diversity.</title>
        <authorList>
            <person name="Kalkreuter E."/>
            <person name="Kautsar S.A."/>
            <person name="Yang D."/>
            <person name="Bader C.D."/>
            <person name="Teijaro C.N."/>
            <person name="Fluegel L."/>
            <person name="Davis C.M."/>
            <person name="Simpson J.R."/>
            <person name="Lauterbach L."/>
            <person name="Steele A.D."/>
            <person name="Gui C."/>
            <person name="Meng S."/>
            <person name="Li G."/>
            <person name="Viehrig K."/>
            <person name="Ye F."/>
            <person name="Su P."/>
            <person name="Kiefer A.F."/>
            <person name="Nichols A."/>
            <person name="Cepeda A.J."/>
            <person name="Yan W."/>
            <person name="Fan B."/>
            <person name="Jiang Y."/>
            <person name="Adhikari A."/>
            <person name="Zheng C.-J."/>
            <person name="Schuster L."/>
            <person name="Cowan T.M."/>
            <person name="Smanski M.J."/>
            <person name="Chevrette M.G."/>
            <person name="De Carvalho L.P.S."/>
            <person name="Shen B."/>
        </authorList>
    </citation>
    <scope>NUCLEOTIDE SEQUENCE [LARGE SCALE GENOMIC DNA]</scope>
    <source>
        <strain evidence="6 7">NPDC020327</strain>
    </source>
</reference>
<proteinExistence type="inferred from homology"/>
<accession>A0ABW7UUF8</accession>
<organism evidence="6 7">
    <name type="scientific">Streptomyces pathocidini</name>
    <dbReference type="NCBI Taxonomy" id="1650571"/>
    <lineage>
        <taxon>Bacteria</taxon>
        <taxon>Bacillati</taxon>
        <taxon>Actinomycetota</taxon>
        <taxon>Actinomycetes</taxon>
        <taxon>Kitasatosporales</taxon>
        <taxon>Streptomycetaceae</taxon>
        <taxon>Streptomyces</taxon>
    </lineage>
</organism>
<sequence length="391" mass="42114">MSVLPPTVPIRVPDGARDAAAAALMAVADLGSAVPDADVRHYLSHGARQLRAHLPGELLQALAAWQHSGIPWLTLSNLPRSVHRVPTPRAGFCDEYTEERLKVPNLVQFGLLRLLGLDPVAYAWENEGRLIRNVAPSAGAARTRTSWGHACQLAWHTDDSVLEHGACAAPSAAIPHFLSFYGIRNAEGVPTELLPVDTVLAELPERVAGELRRPQFAVKAPESYAPARGAHNLHLAHTSSYGTHTGAHLGPYDPPGTATGGHIPHSARSAPYVSNAPYAANAPYPGGEPPVRTDVPLLWTLRDGSSALRYGPGRVTGQTAWARAALRWFEDCLAGLEGVSVLVGAGAFHLFDNRRVLHRRASFEPAPPGEARWLRRCYAMRSRLRLAAPPP</sequence>
<dbReference type="GO" id="GO:0051213">
    <property type="term" value="F:dioxygenase activity"/>
    <property type="evidence" value="ECO:0007669"/>
    <property type="project" value="UniProtKB-KW"/>
</dbReference>
<dbReference type="SUPFAM" id="SSF51197">
    <property type="entry name" value="Clavaminate synthase-like"/>
    <property type="match status" value="1"/>
</dbReference>
<dbReference type="RefSeq" id="WP_055474274.1">
    <property type="nucleotide sequence ID" value="NZ_JBIRWE010000005.1"/>
</dbReference>
<evidence type="ECO:0000256" key="2">
    <source>
        <dbReference type="ARBA" id="ARBA00022723"/>
    </source>
</evidence>
<dbReference type="Proteomes" id="UP001611548">
    <property type="component" value="Unassembled WGS sequence"/>
</dbReference>
<dbReference type="InterPro" id="IPR003819">
    <property type="entry name" value="TauD/TfdA-like"/>
</dbReference>
<evidence type="ECO:0000313" key="7">
    <source>
        <dbReference type="Proteomes" id="UP001611548"/>
    </source>
</evidence>
<dbReference type="PIRSF" id="PIRSF019543">
    <property type="entry name" value="Clavaminate_syn"/>
    <property type="match status" value="1"/>
</dbReference>